<evidence type="ECO:0000313" key="2">
    <source>
        <dbReference type="EMBL" id="OXI49746.1"/>
    </source>
</evidence>
<comment type="caution">
    <text evidence="2">The sequence shown here is derived from an EMBL/GenBank/DDBJ whole genome shotgun (WGS) entry which is preliminary data.</text>
</comment>
<evidence type="ECO:0000256" key="1">
    <source>
        <dbReference type="SAM" id="MobiDB-lite"/>
    </source>
</evidence>
<dbReference type="AlphaFoldDB" id="A0A228J4W1"/>
<accession>A0A228J4W1</accession>
<reference evidence="3" key="1">
    <citation type="submission" date="2017-06" db="EMBL/GenBank/DDBJ databases">
        <authorList>
            <person name="LiPuma J."/>
            <person name="Spilker T."/>
        </authorList>
    </citation>
    <scope>NUCLEOTIDE SEQUENCE [LARGE SCALE GENOMIC DNA]</scope>
    <source>
        <strain evidence="3">AU17325</strain>
    </source>
</reference>
<proteinExistence type="predicted"/>
<protein>
    <submittedName>
        <fullName evidence="2">Uncharacterized protein</fullName>
    </submittedName>
</protein>
<dbReference type="EMBL" id="NKFA01000001">
    <property type="protein sequence ID" value="OXI49746.1"/>
    <property type="molecule type" value="Genomic_DNA"/>
</dbReference>
<reference evidence="2 3" key="2">
    <citation type="submission" date="2017-08" db="EMBL/GenBank/DDBJ databases">
        <title>WGS of novel Burkholderia cepaca complex species.</title>
        <authorList>
            <person name="Lipuma J."/>
            <person name="Spilker T."/>
        </authorList>
    </citation>
    <scope>NUCLEOTIDE SEQUENCE [LARGE SCALE GENOMIC DNA]</scope>
    <source>
        <strain evidence="2 3">AU17325</strain>
    </source>
</reference>
<sequence>MPRVAAGIRTQARLRTVEISNTGPATAQPRCSESTHPPRCVGEHGTVRTRAGRGRRAFVLFGTHVA</sequence>
<organism evidence="2 3">
    <name type="scientific">Burkholderia aenigmatica</name>
    <dbReference type="NCBI Taxonomy" id="2015348"/>
    <lineage>
        <taxon>Bacteria</taxon>
        <taxon>Pseudomonadati</taxon>
        <taxon>Pseudomonadota</taxon>
        <taxon>Betaproteobacteria</taxon>
        <taxon>Burkholderiales</taxon>
        <taxon>Burkholderiaceae</taxon>
        <taxon>Burkholderia</taxon>
        <taxon>Burkholderia cepacia complex</taxon>
    </lineage>
</organism>
<feature type="compositionally biased region" description="Polar residues" evidence="1">
    <location>
        <begin position="21"/>
        <end position="35"/>
    </location>
</feature>
<dbReference type="Proteomes" id="UP000214600">
    <property type="component" value="Unassembled WGS sequence"/>
</dbReference>
<name>A0A228J4W1_9BURK</name>
<gene>
    <name evidence="2" type="ORF">CFB84_00680</name>
</gene>
<evidence type="ECO:0000313" key="3">
    <source>
        <dbReference type="Proteomes" id="UP000214600"/>
    </source>
</evidence>
<feature type="region of interest" description="Disordered" evidence="1">
    <location>
        <begin position="21"/>
        <end position="45"/>
    </location>
</feature>